<dbReference type="EMBL" id="CP043494">
    <property type="protein sequence ID" value="WNG44581.1"/>
    <property type="molecule type" value="Genomic_DNA"/>
</dbReference>
<sequence length="76" mass="8385">MARRTLGDETEFGDALNRGTSWPLTEETPVVQPKNTNTSNRAAPHRTAWDMKGLPTAVRTGTSRSAHPLKRGVRTQ</sequence>
<dbReference type="RefSeq" id="WP_395817694.1">
    <property type="nucleotide sequence ID" value="NZ_CP043494.1"/>
</dbReference>
<reference evidence="2 3" key="1">
    <citation type="submission" date="2019-08" db="EMBL/GenBank/DDBJ databases">
        <title>Archangium and Cystobacter genomes.</title>
        <authorList>
            <person name="Chen I.-C.K."/>
            <person name="Wielgoss S."/>
        </authorList>
    </citation>
    <scope>NUCLEOTIDE SEQUENCE [LARGE SCALE GENOMIC DNA]</scope>
    <source>
        <strain evidence="2 3">Cbm 6</strain>
    </source>
</reference>
<dbReference type="Proteomes" id="UP001611383">
    <property type="component" value="Chromosome"/>
</dbReference>
<feature type="region of interest" description="Disordered" evidence="1">
    <location>
        <begin position="1"/>
        <end position="76"/>
    </location>
</feature>
<evidence type="ECO:0000313" key="3">
    <source>
        <dbReference type="Proteomes" id="UP001611383"/>
    </source>
</evidence>
<evidence type="ECO:0000313" key="2">
    <source>
        <dbReference type="EMBL" id="WNG44581.1"/>
    </source>
</evidence>
<evidence type="ECO:0000256" key="1">
    <source>
        <dbReference type="SAM" id="MobiDB-lite"/>
    </source>
</evidence>
<protein>
    <submittedName>
        <fullName evidence="2">Uncharacterized protein</fullName>
    </submittedName>
</protein>
<organism evidence="2 3">
    <name type="scientific">Archangium minus</name>
    <dbReference type="NCBI Taxonomy" id="83450"/>
    <lineage>
        <taxon>Bacteria</taxon>
        <taxon>Pseudomonadati</taxon>
        <taxon>Myxococcota</taxon>
        <taxon>Myxococcia</taxon>
        <taxon>Myxococcales</taxon>
        <taxon>Cystobacterineae</taxon>
        <taxon>Archangiaceae</taxon>
        <taxon>Archangium</taxon>
    </lineage>
</organism>
<name>A0ABY9WL72_9BACT</name>
<accession>A0ABY9WL72</accession>
<keyword evidence="3" id="KW-1185">Reference proteome</keyword>
<proteinExistence type="predicted"/>
<gene>
    <name evidence="2" type="ORF">F0U60_11100</name>
</gene>
<feature type="compositionally biased region" description="Basic residues" evidence="1">
    <location>
        <begin position="67"/>
        <end position="76"/>
    </location>
</feature>